<reference evidence="2" key="1">
    <citation type="submission" date="2020-11" db="EMBL/GenBank/DDBJ databases">
        <authorList>
            <consortium name="DOE Joint Genome Institute"/>
            <person name="Ahrendt S."/>
            <person name="Riley R."/>
            <person name="Andreopoulos W."/>
            <person name="LaButti K."/>
            <person name="Pangilinan J."/>
            <person name="Ruiz-duenas F.J."/>
            <person name="Barrasa J.M."/>
            <person name="Sanchez-Garcia M."/>
            <person name="Camarero S."/>
            <person name="Miyauchi S."/>
            <person name="Serrano A."/>
            <person name="Linde D."/>
            <person name="Babiker R."/>
            <person name="Drula E."/>
            <person name="Ayuso-Fernandez I."/>
            <person name="Pacheco R."/>
            <person name="Padilla G."/>
            <person name="Ferreira P."/>
            <person name="Barriuso J."/>
            <person name="Kellner H."/>
            <person name="Castanera R."/>
            <person name="Alfaro M."/>
            <person name="Ramirez L."/>
            <person name="Pisabarro A.G."/>
            <person name="Kuo A."/>
            <person name="Tritt A."/>
            <person name="Lipzen A."/>
            <person name="He G."/>
            <person name="Yan M."/>
            <person name="Ng V."/>
            <person name="Cullen D."/>
            <person name="Martin F."/>
            <person name="Rosso M.-N."/>
            <person name="Henrissat B."/>
            <person name="Hibbett D."/>
            <person name="Martinez A.T."/>
            <person name="Grigoriev I.V."/>
        </authorList>
    </citation>
    <scope>NUCLEOTIDE SEQUENCE</scope>
    <source>
        <strain evidence="2">AH 44721</strain>
    </source>
</reference>
<evidence type="ECO:0000313" key="2">
    <source>
        <dbReference type="EMBL" id="KAF8875729.1"/>
    </source>
</evidence>
<gene>
    <name evidence="2" type="ORF">CPB84DRAFT_1838752</name>
</gene>
<feature type="domain" description="Amidohydrolase-related" evidence="1">
    <location>
        <begin position="243"/>
        <end position="367"/>
    </location>
</feature>
<organism evidence="2 3">
    <name type="scientific">Gymnopilus junonius</name>
    <name type="common">Spectacular rustgill mushroom</name>
    <name type="synonym">Gymnopilus spectabilis subsp. junonius</name>
    <dbReference type="NCBI Taxonomy" id="109634"/>
    <lineage>
        <taxon>Eukaryota</taxon>
        <taxon>Fungi</taxon>
        <taxon>Dikarya</taxon>
        <taxon>Basidiomycota</taxon>
        <taxon>Agaricomycotina</taxon>
        <taxon>Agaricomycetes</taxon>
        <taxon>Agaricomycetidae</taxon>
        <taxon>Agaricales</taxon>
        <taxon>Agaricineae</taxon>
        <taxon>Hymenogastraceae</taxon>
        <taxon>Gymnopilus</taxon>
    </lineage>
</organism>
<protein>
    <submittedName>
        <fullName evidence="2">Amidohydrolase-domain-containing protein</fullName>
    </submittedName>
</protein>
<dbReference type="AlphaFoldDB" id="A0A9P5NCL7"/>
<proteinExistence type="predicted"/>
<dbReference type="Proteomes" id="UP000724874">
    <property type="component" value="Unassembled WGS sequence"/>
</dbReference>
<dbReference type="EMBL" id="JADNYJ010000192">
    <property type="protein sequence ID" value="KAF8875729.1"/>
    <property type="molecule type" value="Genomic_DNA"/>
</dbReference>
<sequence length="393" mass="43875">MKPETEEFPALFRAVFTQPAIDNHAHPLLKEATRDKLAFEGLISEAEGAALTEDAIHTVACMRATKQLAKLFGLNEGTSWGDVKKHRAAMNYLELCKLCFSDAVIDTILIDDGLGGVAEMAEEYKWHDQFTPGRTKRIVRVEIVAETILKDLFASNTDPFTTVPQIVHVFEERLQQSLAQSALESDVVGFKSIVCYRTGLDVSLQATGSSGKDIALKELFKMYSENQGRIRMAHKAVNDEVVRIALEVAGQHRIPVQFHTGLGDSDITLTRASPAQLQPIIKAYPGTKIVLLHSSYPFTREAGYLTAVYHNVYLDFGEVFPFLSGEGQRAVIRQVLELSPTNKIMWSSDGHWWPESYYLGVIQARQALYEVLSELVRKDEISEAQAIGILYEL</sequence>
<name>A0A9P5NCL7_GYMJU</name>
<dbReference type="Gene3D" id="3.20.20.140">
    <property type="entry name" value="Metal-dependent hydrolases"/>
    <property type="match status" value="1"/>
</dbReference>
<comment type="caution">
    <text evidence="2">The sequence shown here is derived from an EMBL/GenBank/DDBJ whole genome shotgun (WGS) entry which is preliminary data.</text>
</comment>
<evidence type="ECO:0000313" key="3">
    <source>
        <dbReference type="Proteomes" id="UP000724874"/>
    </source>
</evidence>
<accession>A0A9P5NCL7</accession>
<dbReference type="GO" id="GO:0016787">
    <property type="term" value="F:hydrolase activity"/>
    <property type="evidence" value="ECO:0007669"/>
    <property type="project" value="InterPro"/>
</dbReference>
<dbReference type="SUPFAM" id="SSF51556">
    <property type="entry name" value="Metallo-dependent hydrolases"/>
    <property type="match status" value="1"/>
</dbReference>
<evidence type="ECO:0000259" key="1">
    <source>
        <dbReference type="Pfam" id="PF04909"/>
    </source>
</evidence>
<dbReference type="InterPro" id="IPR006680">
    <property type="entry name" value="Amidohydro-rel"/>
</dbReference>
<dbReference type="Pfam" id="PF04909">
    <property type="entry name" value="Amidohydro_2"/>
    <property type="match status" value="1"/>
</dbReference>
<dbReference type="OrthoDB" id="3364440at2759"/>
<dbReference type="PANTHER" id="PTHR43383">
    <property type="entry name" value="NODULIN 6"/>
    <property type="match status" value="1"/>
</dbReference>
<keyword evidence="3" id="KW-1185">Reference proteome</keyword>
<dbReference type="InterPro" id="IPR032466">
    <property type="entry name" value="Metal_Hydrolase"/>
</dbReference>
<dbReference type="PANTHER" id="PTHR43383:SF2">
    <property type="entry name" value="AMIDOHYDROLASE 2 FAMILY PROTEIN"/>
    <property type="match status" value="1"/>
</dbReference>